<comment type="caution">
    <text evidence="1">The sequence shown here is derived from an EMBL/GenBank/DDBJ whole genome shotgun (WGS) entry which is preliminary data.</text>
</comment>
<dbReference type="SUPFAM" id="SSF53756">
    <property type="entry name" value="UDP-Glycosyltransferase/glycogen phosphorylase"/>
    <property type="match status" value="1"/>
</dbReference>
<protein>
    <recommendedName>
        <fullName evidence="3">ADP-heptose--LPS heptosyltransferase</fullName>
    </recommendedName>
</protein>
<reference evidence="1 2" key="1">
    <citation type="submission" date="2019-10" db="EMBL/GenBank/DDBJ databases">
        <title>Dictyobacter vulcani sp. nov., within the class Ktedonobacteria, isolated from soil of volcanic Mt. Zao.</title>
        <authorList>
            <person name="Zheng Y."/>
            <person name="Wang C.M."/>
            <person name="Sakai Y."/>
            <person name="Abe K."/>
            <person name="Yokota A."/>
            <person name="Yabe S."/>
        </authorList>
    </citation>
    <scope>NUCLEOTIDE SEQUENCE [LARGE SCALE GENOMIC DNA]</scope>
    <source>
        <strain evidence="1 2">W12</strain>
    </source>
</reference>
<dbReference type="RefSeq" id="WP_151755461.1">
    <property type="nucleotide sequence ID" value="NZ_BKZW01000001.1"/>
</dbReference>
<evidence type="ECO:0000313" key="1">
    <source>
        <dbReference type="EMBL" id="GER87457.1"/>
    </source>
</evidence>
<evidence type="ECO:0008006" key="3">
    <source>
        <dbReference type="Google" id="ProtNLM"/>
    </source>
</evidence>
<proteinExistence type="predicted"/>
<accession>A0A5J4KM05</accession>
<organism evidence="1 2">
    <name type="scientific">Dictyobacter vulcani</name>
    <dbReference type="NCBI Taxonomy" id="2607529"/>
    <lineage>
        <taxon>Bacteria</taxon>
        <taxon>Bacillati</taxon>
        <taxon>Chloroflexota</taxon>
        <taxon>Ktedonobacteria</taxon>
        <taxon>Ktedonobacterales</taxon>
        <taxon>Dictyobacteraceae</taxon>
        <taxon>Dictyobacter</taxon>
    </lineage>
</organism>
<dbReference type="Pfam" id="PF01075">
    <property type="entry name" value="Glyco_transf_9"/>
    <property type="match status" value="1"/>
</dbReference>
<dbReference type="Proteomes" id="UP000326912">
    <property type="component" value="Unassembled WGS sequence"/>
</dbReference>
<evidence type="ECO:0000313" key="2">
    <source>
        <dbReference type="Proteomes" id="UP000326912"/>
    </source>
</evidence>
<gene>
    <name evidence="1" type="ORF">KDW_16190</name>
</gene>
<dbReference type="EMBL" id="BKZW01000001">
    <property type="protein sequence ID" value="GER87457.1"/>
    <property type="molecule type" value="Genomic_DNA"/>
</dbReference>
<dbReference type="GO" id="GO:0016757">
    <property type="term" value="F:glycosyltransferase activity"/>
    <property type="evidence" value="ECO:0007669"/>
    <property type="project" value="InterPro"/>
</dbReference>
<dbReference type="Gene3D" id="3.40.50.2000">
    <property type="entry name" value="Glycogen Phosphorylase B"/>
    <property type="match status" value="1"/>
</dbReference>
<name>A0A5J4KM05_9CHLR</name>
<sequence length="409" mass="45917">MKEVDLSFLSELARNPEYVLTAQQQESLHNNQQLLKRANAIVILLGGKAGRLGECVVGTAFLEGMLQLLRVLHKEGISVQVMLDQKSLDLFQEKSYQQAYWSEVSIQGLEAPLDPRVILSLPGYADADAHLLVLDFHGAQDGMPYCIYKQTGHGSVTILGNLFRMGMRNYSQRGPEQRYTAFLTDLFALPETMLTRSTVQPYLRLAVEDQLQIQELQHIYPLDPTAITIICFFQSVVLAKCYELWDDVMQLLCEQVAREQPGQKLEFVLACGPDDNLPDGFKQADMADWLQDFTGVANNAQVRIYRTNTLRDLAMLTSRASLALSDDTGPGHIAGALKIPVIIPFLPGNIYAKEIWSSTLWHHGVTLDPNPYSNQQIEAAIIWGRTDIIDSIPPTRLYQEASRYLPAKH</sequence>
<dbReference type="AlphaFoldDB" id="A0A5J4KM05"/>
<keyword evidence="2" id="KW-1185">Reference proteome</keyword>
<dbReference type="InterPro" id="IPR002201">
    <property type="entry name" value="Glyco_trans_9"/>
</dbReference>